<comment type="function">
    <text evidence="5">This is one of the proteins that binds to the 5S RNA in the ribosome where it forms part of the central protuberance.</text>
</comment>
<dbReference type="InterPro" id="IPR029751">
    <property type="entry name" value="Ribosomal_L25_dom"/>
</dbReference>
<dbReference type="GO" id="GO:0022625">
    <property type="term" value="C:cytosolic large ribosomal subunit"/>
    <property type="evidence" value="ECO:0007669"/>
    <property type="project" value="TreeGrafter"/>
</dbReference>
<comment type="subunit">
    <text evidence="5">Part of the 50S ribosomal subunit; part of the 5S rRNA/L5/L18/L25 subcomplex. Contacts the 5S rRNA. Binds to the 5S rRNA independently of L5 and L18.</text>
</comment>
<dbReference type="EMBL" id="CP042997">
    <property type="protein sequence ID" value="QEH34180.1"/>
    <property type="molecule type" value="Genomic_DNA"/>
</dbReference>
<comment type="similarity">
    <text evidence="5">Belongs to the bacterial ribosomal protein bL25 family. CTC subfamily.</text>
</comment>
<sequence length="218" mass="23784">MAEALKIRVEPRDPAKNKGTGTRVVRRLRKEGRIPAVIYGHKQEVVPISLSKDDVWHMIKAASHLAELDLGGKSETVLVRDVQWDNLGREILHLDFARVSADEQIETEVKIELRGHASGVDEGGLLEHLVHTLAVKCPANAIPDSIRVDVSGVGLDQGIHVRDLKLPPNVVADADGDLLILHVVTPRSAEESTGADGADAATQPEVIKPERKEKDKED</sequence>
<dbReference type="SUPFAM" id="SSF50715">
    <property type="entry name" value="Ribosomal protein L25-like"/>
    <property type="match status" value="1"/>
</dbReference>
<evidence type="ECO:0000256" key="4">
    <source>
        <dbReference type="ARBA" id="ARBA00023274"/>
    </source>
</evidence>
<evidence type="ECO:0000256" key="1">
    <source>
        <dbReference type="ARBA" id="ARBA00022730"/>
    </source>
</evidence>
<keyword evidence="3 5" id="KW-0689">Ribosomal protein</keyword>
<dbReference type="AlphaFoldDB" id="A0A5B9W2K8"/>
<keyword evidence="10" id="KW-1185">Reference proteome</keyword>
<accession>A0A5B9W2K8</accession>
<name>A0A5B9W2K8_9BACT</name>
<evidence type="ECO:0000259" key="8">
    <source>
        <dbReference type="Pfam" id="PF14693"/>
    </source>
</evidence>
<dbReference type="Pfam" id="PF01386">
    <property type="entry name" value="Ribosomal_L25p"/>
    <property type="match status" value="1"/>
</dbReference>
<feature type="domain" description="Large ribosomal subunit protein bL25 L25" evidence="7">
    <location>
        <begin position="18"/>
        <end position="96"/>
    </location>
</feature>
<dbReference type="Proteomes" id="UP000324233">
    <property type="component" value="Chromosome"/>
</dbReference>
<evidence type="ECO:0000259" key="7">
    <source>
        <dbReference type="Pfam" id="PF01386"/>
    </source>
</evidence>
<dbReference type="InterPro" id="IPR011035">
    <property type="entry name" value="Ribosomal_bL25/Gln-tRNA_synth"/>
</dbReference>
<proteinExistence type="inferred from homology"/>
<feature type="region of interest" description="Disordered" evidence="6">
    <location>
        <begin position="189"/>
        <end position="218"/>
    </location>
</feature>
<dbReference type="GO" id="GO:0003735">
    <property type="term" value="F:structural constituent of ribosome"/>
    <property type="evidence" value="ECO:0007669"/>
    <property type="project" value="InterPro"/>
</dbReference>
<keyword evidence="1 5" id="KW-0699">rRNA-binding</keyword>
<feature type="compositionally biased region" description="Basic and acidic residues" evidence="6">
    <location>
        <begin position="207"/>
        <end position="218"/>
    </location>
</feature>
<keyword evidence="4 5" id="KW-0687">Ribonucleoprotein</keyword>
<dbReference type="Gene3D" id="2.40.240.10">
    <property type="entry name" value="Ribosomal Protein L25, Chain P"/>
    <property type="match status" value="1"/>
</dbReference>
<evidence type="ECO:0000313" key="9">
    <source>
        <dbReference type="EMBL" id="QEH34180.1"/>
    </source>
</evidence>
<evidence type="ECO:0000256" key="3">
    <source>
        <dbReference type="ARBA" id="ARBA00022980"/>
    </source>
</evidence>
<dbReference type="InterPro" id="IPR020057">
    <property type="entry name" value="Ribosomal_bL25_b-dom"/>
</dbReference>
<dbReference type="Pfam" id="PF14693">
    <property type="entry name" value="Ribosomal_TL5_C"/>
    <property type="match status" value="1"/>
</dbReference>
<evidence type="ECO:0000256" key="2">
    <source>
        <dbReference type="ARBA" id="ARBA00022884"/>
    </source>
</evidence>
<protein>
    <recommendedName>
        <fullName evidence="5">Large ribosomal subunit protein bL25</fullName>
    </recommendedName>
    <alternativeName>
        <fullName evidence="5">General stress protein CTC</fullName>
    </alternativeName>
</protein>
<dbReference type="HAMAP" id="MF_01334">
    <property type="entry name" value="Ribosomal_bL25_CTC"/>
    <property type="match status" value="1"/>
</dbReference>
<dbReference type="PANTHER" id="PTHR33284">
    <property type="entry name" value="RIBOSOMAL PROTEIN L25/GLN-TRNA SYNTHETASE, ANTI-CODON-BINDING DOMAIN-CONTAINING PROTEIN"/>
    <property type="match status" value="1"/>
</dbReference>
<evidence type="ECO:0000256" key="5">
    <source>
        <dbReference type="HAMAP-Rule" id="MF_01334"/>
    </source>
</evidence>
<dbReference type="CDD" id="cd00495">
    <property type="entry name" value="Ribosomal_L25_TL5_CTC"/>
    <property type="match status" value="1"/>
</dbReference>
<organism evidence="9 10">
    <name type="scientific">Aquisphaera giovannonii</name>
    <dbReference type="NCBI Taxonomy" id="406548"/>
    <lineage>
        <taxon>Bacteria</taxon>
        <taxon>Pseudomonadati</taxon>
        <taxon>Planctomycetota</taxon>
        <taxon>Planctomycetia</taxon>
        <taxon>Isosphaerales</taxon>
        <taxon>Isosphaeraceae</taxon>
        <taxon>Aquisphaera</taxon>
    </lineage>
</organism>
<evidence type="ECO:0000256" key="6">
    <source>
        <dbReference type="SAM" id="MobiDB-lite"/>
    </source>
</evidence>
<dbReference type="InterPro" id="IPR020056">
    <property type="entry name" value="Rbsml_bL25/Gln-tRNA_synth_N"/>
</dbReference>
<dbReference type="InterPro" id="IPR020930">
    <property type="entry name" value="Ribosomal_uL5_bac-type"/>
</dbReference>
<dbReference type="Gene3D" id="2.170.120.20">
    <property type="entry name" value="Ribosomal protein L25, beta domain"/>
    <property type="match status" value="1"/>
</dbReference>
<dbReference type="InterPro" id="IPR001021">
    <property type="entry name" value="Ribosomal_bL25_long"/>
</dbReference>
<dbReference type="GO" id="GO:0006412">
    <property type="term" value="P:translation"/>
    <property type="evidence" value="ECO:0007669"/>
    <property type="project" value="UniProtKB-UniRule"/>
</dbReference>
<dbReference type="GO" id="GO:0008097">
    <property type="term" value="F:5S rRNA binding"/>
    <property type="evidence" value="ECO:0007669"/>
    <property type="project" value="InterPro"/>
</dbReference>
<dbReference type="NCBIfam" id="TIGR00731">
    <property type="entry name" value="bL25_bact_ctc"/>
    <property type="match status" value="1"/>
</dbReference>
<dbReference type="OrthoDB" id="9790002at2"/>
<evidence type="ECO:0000313" key="10">
    <source>
        <dbReference type="Proteomes" id="UP000324233"/>
    </source>
</evidence>
<dbReference type="RefSeq" id="WP_148594139.1">
    <property type="nucleotide sequence ID" value="NZ_CP042997.1"/>
</dbReference>
<feature type="domain" description="Large ribosomal subunit protein bL25 beta" evidence="8">
    <location>
        <begin position="105"/>
        <end position="187"/>
    </location>
</feature>
<reference evidence="9 10" key="1">
    <citation type="submission" date="2019-08" db="EMBL/GenBank/DDBJ databases">
        <title>Deep-cultivation of Planctomycetes and their phenomic and genomic characterization uncovers novel biology.</title>
        <authorList>
            <person name="Wiegand S."/>
            <person name="Jogler M."/>
            <person name="Boedeker C."/>
            <person name="Pinto D."/>
            <person name="Vollmers J."/>
            <person name="Rivas-Marin E."/>
            <person name="Kohn T."/>
            <person name="Peeters S.H."/>
            <person name="Heuer A."/>
            <person name="Rast P."/>
            <person name="Oberbeckmann S."/>
            <person name="Bunk B."/>
            <person name="Jeske O."/>
            <person name="Meyerdierks A."/>
            <person name="Storesund J.E."/>
            <person name="Kallscheuer N."/>
            <person name="Luecker S."/>
            <person name="Lage O.M."/>
            <person name="Pohl T."/>
            <person name="Merkel B.J."/>
            <person name="Hornburger P."/>
            <person name="Mueller R.-W."/>
            <person name="Bruemmer F."/>
            <person name="Labrenz M."/>
            <person name="Spormann A.M."/>
            <person name="Op den Camp H."/>
            <person name="Overmann J."/>
            <person name="Amann R."/>
            <person name="Jetten M.S.M."/>
            <person name="Mascher T."/>
            <person name="Medema M.H."/>
            <person name="Devos D.P."/>
            <person name="Kaster A.-K."/>
            <person name="Ovreas L."/>
            <person name="Rohde M."/>
            <person name="Galperin M.Y."/>
            <person name="Jogler C."/>
        </authorList>
    </citation>
    <scope>NUCLEOTIDE SEQUENCE [LARGE SCALE GENOMIC DNA]</scope>
    <source>
        <strain evidence="9 10">OJF2</strain>
    </source>
</reference>
<keyword evidence="2 5" id="KW-0694">RNA-binding</keyword>
<dbReference type="InterPro" id="IPR037121">
    <property type="entry name" value="Ribosomal_bL25_C"/>
</dbReference>
<gene>
    <name evidence="5 9" type="primary">rplY</name>
    <name evidence="5" type="synonym">ctc</name>
    <name evidence="9" type="ORF">OJF2_27150</name>
</gene>
<dbReference type="PANTHER" id="PTHR33284:SF1">
    <property type="entry name" value="RIBOSOMAL PROTEIN L25_GLN-TRNA SYNTHETASE, ANTI-CODON-BINDING DOMAIN-CONTAINING PROTEIN"/>
    <property type="match status" value="1"/>
</dbReference>
<dbReference type="KEGG" id="agv:OJF2_27150"/>